<reference evidence="2" key="2">
    <citation type="submission" date="2017-06" db="EMBL/GenBank/DDBJ databases">
        <title>WGS assembly of Brachypodium distachyon.</title>
        <authorList>
            <consortium name="The International Brachypodium Initiative"/>
            <person name="Lucas S."/>
            <person name="Harmon-Smith M."/>
            <person name="Lail K."/>
            <person name="Tice H."/>
            <person name="Grimwood J."/>
            <person name="Bruce D."/>
            <person name="Barry K."/>
            <person name="Shu S."/>
            <person name="Lindquist E."/>
            <person name="Wang M."/>
            <person name="Pitluck S."/>
            <person name="Vogel J.P."/>
            <person name="Garvin D.F."/>
            <person name="Mockler T.C."/>
            <person name="Schmutz J."/>
            <person name="Rokhsar D."/>
            <person name="Bevan M.W."/>
        </authorList>
    </citation>
    <scope>NUCLEOTIDE SEQUENCE</scope>
    <source>
        <strain evidence="2">Bd21</strain>
    </source>
</reference>
<feature type="compositionally biased region" description="Basic and acidic residues" evidence="1">
    <location>
        <begin position="26"/>
        <end position="43"/>
    </location>
</feature>
<evidence type="ECO:0000313" key="4">
    <source>
        <dbReference type="Proteomes" id="UP000008810"/>
    </source>
</evidence>
<keyword evidence="4" id="KW-1185">Reference proteome</keyword>
<name>A0A2K2DQX6_BRADI</name>
<organism evidence="2">
    <name type="scientific">Brachypodium distachyon</name>
    <name type="common">Purple false brome</name>
    <name type="synonym">Trachynia distachya</name>
    <dbReference type="NCBI Taxonomy" id="15368"/>
    <lineage>
        <taxon>Eukaryota</taxon>
        <taxon>Viridiplantae</taxon>
        <taxon>Streptophyta</taxon>
        <taxon>Embryophyta</taxon>
        <taxon>Tracheophyta</taxon>
        <taxon>Spermatophyta</taxon>
        <taxon>Magnoliopsida</taxon>
        <taxon>Liliopsida</taxon>
        <taxon>Poales</taxon>
        <taxon>Poaceae</taxon>
        <taxon>BOP clade</taxon>
        <taxon>Pooideae</taxon>
        <taxon>Stipodae</taxon>
        <taxon>Brachypodieae</taxon>
        <taxon>Brachypodium</taxon>
    </lineage>
</organism>
<feature type="region of interest" description="Disordered" evidence="1">
    <location>
        <begin position="1"/>
        <end position="43"/>
    </location>
</feature>
<protein>
    <submittedName>
        <fullName evidence="2 3">Uncharacterized protein</fullName>
    </submittedName>
</protein>
<reference evidence="3" key="3">
    <citation type="submission" date="2018-08" db="UniProtKB">
        <authorList>
            <consortium name="EnsemblPlants"/>
        </authorList>
    </citation>
    <scope>IDENTIFICATION</scope>
    <source>
        <strain evidence="3">cv. Bd21</strain>
    </source>
</reference>
<proteinExistence type="predicted"/>
<dbReference type="EnsemblPlants" id="PNT76670">
    <property type="protein sequence ID" value="PNT76670"/>
    <property type="gene ID" value="BRADI_1g51263v3"/>
</dbReference>
<dbReference type="InParanoid" id="A0A2K2DQX6"/>
<dbReference type="AlphaFoldDB" id="A0A2K2DQX6"/>
<dbReference type="Gramene" id="PNT76670">
    <property type="protein sequence ID" value="PNT76670"/>
    <property type="gene ID" value="BRADI_1g51263v3"/>
</dbReference>
<accession>A0A2K2DQX6</accession>
<evidence type="ECO:0000313" key="3">
    <source>
        <dbReference type="EnsemblPlants" id="PNT76670"/>
    </source>
</evidence>
<evidence type="ECO:0000313" key="2">
    <source>
        <dbReference type="EMBL" id="PNT76670.1"/>
    </source>
</evidence>
<evidence type="ECO:0000256" key="1">
    <source>
        <dbReference type="SAM" id="MobiDB-lite"/>
    </source>
</evidence>
<dbReference type="EMBL" id="CM000880">
    <property type="protein sequence ID" value="PNT76670.1"/>
    <property type="molecule type" value="Genomic_DNA"/>
</dbReference>
<dbReference type="Proteomes" id="UP000008810">
    <property type="component" value="Chromosome 1"/>
</dbReference>
<reference evidence="2 3" key="1">
    <citation type="journal article" date="2010" name="Nature">
        <title>Genome sequencing and analysis of the model grass Brachypodium distachyon.</title>
        <authorList>
            <consortium name="International Brachypodium Initiative"/>
        </authorList>
    </citation>
    <scope>NUCLEOTIDE SEQUENCE [LARGE SCALE GENOMIC DNA]</scope>
    <source>
        <strain evidence="2 3">Bd21</strain>
    </source>
</reference>
<sequence>MPFRSVAGLDRSNRSVTAELFQPGRQTKERKEREKEEYTSSRW</sequence>
<gene>
    <name evidence="2" type="ORF">BRADI_1g51263v3</name>
</gene>